<protein>
    <submittedName>
        <fullName evidence="10">Aldehyde ferredoxin oxidoreductase</fullName>
    </submittedName>
</protein>
<dbReference type="PANTHER" id="PTHR30038">
    <property type="entry name" value="ALDEHYDE FERREDOXIN OXIDOREDUCTASE"/>
    <property type="match status" value="1"/>
</dbReference>
<reference evidence="10" key="1">
    <citation type="journal article" date="2020" name="ISME J.">
        <title>Gammaproteobacteria mediating utilization of methyl-, sulfur- and petroleum organic compounds in deep ocean hydrothermal plumes.</title>
        <authorList>
            <person name="Zhou Z."/>
            <person name="Liu Y."/>
            <person name="Pan J."/>
            <person name="Cron B.R."/>
            <person name="Toner B.M."/>
            <person name="Anantharaman K."/>
            <person name="Breier J.A."/>
            <person name="Dick G.J."/>
            <person name="Li M."/>
        </authorList>
    </citation>
    <scope>NUCLEOTIDE SEQUENCE</scope>
    <source>
        <strain evidence="10">SZUA-1515</strain>
    </source>
</reference>
<dbReference type="Gene3D" id="1.10.569.10">
    <property type="entry name" value="Aldehyde Ferredoxin Oxidoreductase Protein, subunit A, domain 2"/>
    <property type="match status" value="1"/>
</dbReference>
<evidence type="ECO:0000256" key="3">
    <source>
        <dbReference type="ARBA" id="ARBA00022485"/>
    </source>
</evidence>
<dbReference type="InterPro" id="IPR036021">
    <property type="entry name" value="Tungsten_al_ferr_oxy-like_C"/>
</dbReference>
<evidence type="ECO:0000256" key="4">
    <source>
        <dbReference type="ARBA" id="ARBA00022723"/>
    </source>
</evidence>
<keyword evidence="4" id="KW-0479">Metal-binding</keyword>
<dbReference type="SMART" id="SM00790">
    <property type="entry name" value="AFOR_N"/>
    <property type="match status" value="1"/>
</dbReference>
<evidence type="ECO:0000313" key="10">
    <source>
        <dbReference type="EMBL" id="HIQ30261.1"/>
    </source>
</evidence>
<dbReference type="Pfam" id="PF01314">
    <property type="entry name" value="AFOR_C"/>
    <property type="match status" value="1"/>
</dbReference>
<dbReference type="EMBL" id="DQVM01000131">
    <property type="protein sequence ID" value="HIQ30261.1"/>
    <property type="molecule type" value="Genomic_DNA"/>
</dbReference>
<name>A0A832ZXC2_CALS0</name>
<sequence length="631" mass="70658">MKPERLVAYVDLSRGRVSSEPVPGFWRRAFLGGRGVNSYLLNTVLDGGTNPLGPDNVLVVGVGLLTGIPALGSGRCNISARSPLTGALGDSNIGGYFAATMRKAGFDFLVIRGRAEKPVRIHMSGNKVTILDAEHLWGLDTFTTQEEIRKESGKNVQSLVIGEAGERLVRFACVRTGRKSAAGRTGMGAVMGSKLVKAISAEGEKPIDWHDPKNLIKYSREMIDRIMSTKWAQAQSVHGTAAIFNYTYHTGLLRVRNLQTQTLLDVGTLEPENIERYKEGMSGCSACSIKCRHVYKLEEGPYPHVGEGPEYSQIGSFGTMVGINRIEAVMNAAYLCNRYGLDTIEVGNLIAWVMELYEKKLIPREVLGGLRPEWGDEEAVYQLIEMIATRRGLGDILAEGMKYSIQRLGEETSYYAMHIKGMGILLSDDRPVPSFSLGIATATRGADHLRSRPALDLYGLPKELLKQLYGDEVSNDYTSYEGKSRMIWWHELQYAVGDALGLCRFQMKFISVHAPSYGEWSQLIKYATGMEFSTQDLMTVGERIVTVERLLNIRLGFGRKDDRLPERYYREPTSSGMPKVRGRKIDPMRFEHMLDEYYELHGWDRDGIPRRETLERLGLLERGLFNSHFNL</sequence>
<dbReference type="SUPFAM" id="SSF48310">
    <property type="entry name" value="Aldehyde ferredoxin oxidoreductase, C-terminal domains"/>
    <property type="match status" value="1"/>
</dbReference>
<dbReference type="InterPro" id="IPR013984">
    <property type="entry name" value="Ald_Fedxn_OxRdtase_dom2"/>
</dbReference>
<keyword evidence="7" id="KW-0411">Iron-sulfur</keyword>
<keyword evidence="5" id="KW-0560">Oxidoreductase</keyword>
<dbReference type="PANTHER" id="PTHR30038:SF7">
    <property type="entry name" value="TUNGSTEN-CONTAINING GLYCERALDEHYDE-3-PHOSPHATE:FERREDOXIN OXIDOREDUCTASE"/>
    <property type="match status" value="1"/>
</dbReference>
<feature type="domain" description="Aldehyde ferredoxin oxidoreductase N-terminal" evidence="9">
    <location>
        <begin position="6"/>
        <end position="205"/>
    </location>
</feature>
<dbReference type="InterPro" id="IPR036503">
    <property type="entry name" value="Ald_Fedxn_OxRdtase_N_sf"/>
</dbReference>
<comment type="cofactor">
    <cofactor evidence="8">
        <name>tungstopterin</name>
        <dbReference type="ChEBI" id="CHEBI:30402"/>
    </cofactor>
</comment>
<dbReference type="AlphaFoldDB" id="A0A832ZXC2"/>
<dbReference type="GO" id="GO:0009055">
    <property type="term" value="F:electron transfer activity"/>
    <property type="evidence" value="ECO:0007669"/>
    <property type="project" value="InterPro"/>
</dbReference>
<organism evidence="10 11">
    <name type="scientific">Caldiarchaeum subterraneum</name>
    <dbReference type="NCBI Taxonomy" id="311458"/>
    <lineage>
        <taxon>Archaea</taxon>
        <taxon>Nitrososphaerota</taxon>
        <taxon>Candidatus Caldarchaeales</taxon>
        <taxon>Candidatus Caldarchaeaceae</taxon>
        <taxon>Candidatus Caldarchaeum</taxon>
    </lineage>
</organism>
<comment type="similarity">
    <text evidence="2">Belongs to the AOR/FOR family.</text>
</comment>
<dbReference type="InterPro" id="IPR013985">
    <property type="entry name" value="Ald_Fedxn_OxRdtase_dom3"/>
</dbReference>
<evidence type="ECO:0000256" key="6">
    <source>
        <dbReference type="ARBA" id="ARBA00023004"/>
    </source>
</evidence>
<comment type="caution">
    <text evidence="10">The sequence shown here is derived from an EMBL/GenBank/DDBJ whole genome shotgun (WGS) entry which is preliminary data.</text>
</comment>
<dbReference type="GO" id="GO:0051539">
    <property type="term" value="F:4 iron, 4 sulfur cluster binding"/>
    <property type="evidence" value="ECO:0007669"/>
    <property type="project" value="UniProtKB-KW"/>
</dbReference>
<dbReference type="GO" id="GO:0016625">
    <property type="term" value="F:oxidoreductase activity, acting on the aldehyde or oxo group of donors, iron-sulfur protein as acceptor"/>
    <property type="evidence" value="ECO:0007669"/>
    <property type="project" value="InterPro"/>
</dbReference>
<evidence type="ECO:0000256" key="2">
    <source>
        <dbReference type="ARBA" id="ARBA00011032"/>
    </source>
</evidence>
<dbReference type="InterPro" id="IPR013983">
    <property type="entry name" value="Ald_Fedxn_OxRdtase_N"/>
</dbReference>
<comment type="cofactor">
    <cofactor evidence="1">
        <name>[4Fe-4S] cluster</name>
        <dbReference type="ChEBI" id="CHEBI:49883"/>
    </cofactor>
</comment>
<evidence type="ECO:0000256" key="8">
    <source>
        <dbReference type="ARBA" id="ARBA00049934"/>
    </source>
</evidence>
<keyword evidence="6" id="KW-0408">Iron</keyword>
<dbReference type="Gene3D" id="1.10.599.10">
    <property type="entry name" value="Aldehyde Ferredoxin Oxidoreductase Protein, subunit A, domain 3"/>
    <property type="match status" value="1"/>
</dbReference>
<evidence type="ECO:0000256" key="1">
    <source>
        <dbReference type="ARBA" id="ARBA00001966"/>
    </source>
</evidence>
<proteinExistence type="inferred from homology"/>
<evidence type="ECO:0000313" key="11">
    <source>
        <dbReference type="Proteomes" id="UP000608579"/>
    </source>
</evidence>
<dbReference type="SUPFAM" id="SSF56228">
    <property type="entry name" value="Aldehyde ferredoxin oxidoreductase, N-terminal domain"/>
    <property type="match status" value="1"/>
</dbReference>
<evidence type="ECO:0000256" key="5">
    <source>
        <dbReference type="ARBA" id="ARBA00023002"/>
    </source>
</evidence>
<dbReference type="Pfam" id="PF02730">
    <property type="entry name" value="AFOR_N"/>
    <property type="match status" value="1"/>
</dbReference>
<dbReference type="Proteomes" id="UP000608579">
    <property type="component" value="Unassembled WGS sequence"/>
</dbReference>
<evidence type="ECO:0000256" key="7">
    <source>
        <dbReference type="ARBA" id="ARBA00023014"/>
    </source>
</evidence>
<evidence type="ECO:0000259" key="9">
    <source>
        <dbReference type="SMART" id="SM00790"/>
    </source>
</evidence>
<gene>
    <name evidence="10" type="ORF">EYH45_06830</name>
</gene>
<dbReference type="Gene3D" id="3.60.9.10">
    <property type="entry name" value="Aldehyde ferredoxin oxidoreductase, N-terminal domain"/>
    <property type="match status" value="1"/>
</dbReference>
<keyword evidence="3" id="KW-0004">4Fe-4S</keyword>
<dbReference type="GO" id="GO:0046872">
    <property type="term" value="F:metal ion binding"/>
    <property type="evidence" value="ECO:0007669"/>
    <property type="project" value="UniProtKB-KW"/>
</dbReference>
<accession>A0A832ZXC2</accession>
<dbReference type="InterPro" id="IPR001203">
    <property type="entry name" value="OxRdtase_Ald_Fedxn_C"/>
</dbReference>
<dbReference type="InterPro" id="IPR051919">
    <property type="entry name" value="W-dependent_AOR"/>
</dbReference>